<dbReference type="Pfam" id="PF04240">
    <property type="entry name" value="Caroten_synth"/>
    <property type="match status" value="1"/>
</dbReference>
<dbReference type="PANTHER" id="PTHR39419:SF1">
    <property type="entry name" value="SLL0814 PROTEIN"/>
    <property type="match status" value="1"/>
</dbReference>
<dbReference type="AlphaFoldDB" id="W4LBU2"/>
<keyword evidence="1" id="KW-1133">Transmembrane helix</keyword>
<dbReference type="PANTHER" id="PTHR39419">
    <property type="entry name" value="SLL0814 PROTEIN"/>
    <property type="match status" value="1"/>
</dbReference>
<dbReference type="InterPro" id="IPR007354">
    <property type="entry name" value="CruF-like"/>
</dbReference>
<dbReference type="HOGENOM" id="CLU_086312_0_0_7"/>
<sequence length="238" mass="27168">MSYYIDTTRQQELWLSDVPFMDSLSFTFLAHASYMTALFLCAPLWRRWSDVQIVDTKAIRRSPSVLVLTVTLFVLLDIVIDPVALRGSRWFLGQIYGYYEEGVYFGVPLANFLGWAIVGLVLITLHRILDEVYRSRPRRAWGAAWVPYRGLIGPLLYLGVFGFNVAVTFMIGEHTLGVVDLFLLGPLMILAWTQIRRPSNQATQRDLEAHCADFPTSPLRLRLRESASETHQWPTAPS</sequence>
<protein>
    <recommendedName>
        <fullName evidence="4">Carotenoid biosynthesis protein</fullName>
    </recommendedName>
</protein>
<accession>W4LBU2</accession>
<gene>
    <name evidence="2" type="ORF">ETSY1_31645</name>
</gene>
<evidence type="ECO:0008006" key="4">
    <source>
        <dbReference type="Google" id="ProtNLM"/>
    </source>
</evidence>
<evidence type="ECO:0000256" key="1">
    <source>
        <dbReference type="SAM" id="Phobius"/>
    </source>
</evidence>
<feature type="transmembrane region" description="Helical" evidence="1">
    <location>
        <begin position="65"/>
        <end position="85"/>
    </location>
</feature>
<feature type="transmembrane region" description="Helical" evidence="1">
    <location>
        <begin position="105"/>
        <end position="129"/>
    </location>
</feature>
<feature type="transmembrane region" description="Helical" evidence="1">
    <location>
        <begin position="177"/>
        <end position="195"/>
    </location>
</feature>
<feature type="transmembrane region" description="Helical" evidence="1">
    <location>
        <begin position="150"/>
        <end position="171"/>
    </location>
</feature>
<dbReference type="EMBL" id="AZHW01000946">
    <property type="protein sequence ID" value="ETW95200.1"/>
    <property type="molecule type" value="Genomic_DNA"/>
</dbReference>
<reference evidence="2 3" key="1">
    <citation type="journal article" date="2014" name="Nature">
        <title>An environmental bacterial taxon with a large and distinct metabolic repertoire.</title>
        <authorList>
            <person name="Wilson M.C."/>
            <person name="Mori T."/>
            <person name="Ruckert C."/>
            <person name="Uria A.R."/>
            <person name="Helf M.J."/>
            <person name="Takada K."/>
            <person name="Gernert C."/>
            <person name="Steffens U.A."/>
            <person name="Heycke N."/>
            <person name="Schmitt S."/>
            <person name="Rinke C."/>
            <person name="Helfrich E.J."/>
            <person name="Brachmann A.O."/>
            <person name="Gurgui C."/>
            <person name="Wakimoto T."/>
            <person name="Kracht M."/>
            <person name="Crusemann M."/>
            <person name="Hentschel U."/>
            <person name="Abe I."/>
            <person name="Matsunaga S."/>
            <person name="Kalinowski J."/>
            <person name="Takeyama H."/>
            <person name="Piel J."/>
        </authorList>
    </citation>
    <scope>NUCLEOTIDE SEQUENCE [LARGE SCALE GENOMIC DNA]</scope>
    <source>
        <strain evidence="3">TSY1</strain>
    </source>
</reference>
<evidence type="ECO:0000313" key="2">
    <source>
        <dbReference type="EMBL" id="ETW95200.1"/>
    </source>
</evidence>
<proteinExistence type="predicted"/>
<keyword evidence="3" id="KW-1185">Reference proteome</keyword>
<keyword evidence="1" id="KW-0812">Transmembrane</keyword>
<evidence type="ECO:0000313" key="3">
    <source>
        <dbReference type="Proteomes" id="UP000019141"/>
    </source>
</evidence>
<dbReference type="Proteomes" id="UP000019141">
    <property type="component" value="Unassembled WGS sequence"/>
</dbReference>
<organism evidence="2 3">
    <name type="scientific">Entotheonella factor</name>
    <dbReference type="NCBI Taxonomy" id="1429438"/>
    <lineage>
        <taxon>Bacteria</taxon>
        <taxon>Pseudomonadati</taxon>
        <taxon>Nitrospinota/Tectimicrobiota group</taxon>
        <taxon>Candidatus Tectimicrobiota</taxon>
        <taxon>Candidatus Entotheonellia</taxon>
        <taxon>Candidatus Entotheonellales</taxon>
        <taxon>Candidatus Entotheonellaceae</taxon>
        <taxon>Candidatus Entotheonella</taxon>
    </lineage>
</organism>
<keyword evidence="1" id="KW-0472">Membrane</keyword>
<feature type="transmembrane region" description="Helical" evidence="1">
    <location>
        <begin position="24"/>
        <end position="45"/>
    </location>
</feature>
<comment type="caution">
    <text evidence="2">The sequence shown here is derived from an EMBL/GenBank/DDBJ whole genome shotgun (WGS) entry which is preliminary data.</text>
</comment>
<name>W4LBU2_ENTF1</name>